<dbReference type="GO" id="GO:0005524">
    <property type="term" value="F:ATP binding"/>
    <property type="evidence" value="ECO:0007669"/>
    <property type="project" value="UniProtKB-KW"/>
</dbReference>
<feature type="domain" description="AAA+ ATPase" evidence="3">
    <location>
        <begin position="687"/>
        <end position="854"/>
    </location>
</feature>
<evidence type="ECO:0000259" key="3">
    <source>
        <dbReference type="SMART" id="SM00382"/>
    </source>
</evidence>
<dbReference type="GO" id="GO:0016887">
    <property type="term" value="F:ATP hydrolysis activity"/>
    <property type="evidence" value="ECO:0007669"/>
    <property type="project" value="InterPro"/>
</dbReference>
<accession>A0A5J4UYK6</accession>
<dbReference type="InterPro" id="IPR003593">
    <property type="entry name" value="AAA+_ATPase"/>
</dbReference>
<dbReference type="Pfam" id="PF07728">
    <property type="entry name" value="AAA_5"/>
    <property type="match status" value="2"/>
</dbReference>
<comment type="caution">
    <text evidence="4">The sequence shown here is derived from an EMBL/GenBank/DDBJ whole genome shotgun (WGS) entry which is preliminary data.</text>
</comment>
<reference evidence="4 5" key="1">
    <citation type="submission" date="2019-03" db="EMBL/GenBank/DDBJ databases">
        <title>Single cell metagenomics reveals metabolic interactions within the superorganism composed of flagellate Streblomastix strix and complex community of Bacteroidetes bacteria on its surface.</title>
        <authorList>
            <person name="Treitli S.C."/>
            <person name="Kolisko M."/>
            <person name="Husnik F."/>
            <person name="Keeling P."/>
            <person name="Hampl V."/>
        </authorList>
    </citation>
    <scope>NUCLEOTIDE SEQUENCE [LARGE SCALE GENOMIC DNA]</scope>
    <source>
        <strain evidence="4">ST1C</strain>
    </source>
</reference>
<name>A0A5J4UYK6_9EUKA</name>
<evidence type="ECO:0000313" key="4">
    <source>
        <dbReference type="EMBL" id="KAA6375324.1"/>
    </source>
</evidence>
<dbReference type="GO" id="GO:0000027">
    <property type="term" value="P:ribosomal large subunit assembly"/>
    <property type="evidence" value="ECO:0007669"/>
    <property type="project" value="TreeGrafter"/>
</dbReference>
<dbReference type="PANTHER" id="PTHR48103">
    <property type="entry name" value="MIDASIN-RELATED"/>
    <property type="match status" value="1"/>
</dbReference>
<evidence type="ECO:0000313" key="5">
    <source>
        <dbReference type="Proteomes" id="UP000324800"/>
    </source>
</evidence>
<protein>
    <submittedName>
        <fullName evidence="4">Putative AAA family ATPase midasin</fullName>
    </submittedName>
</protein>
<dbReference type="GO" id="GO:0000055">
    <property type="term" value="P:ribosomal large subunit export from nucleus"/>
    <property type="evidence" value="ECO:0007669"/>
    <property type="project" value="TreeGrafter"/>
</dbReference>
<feature type="non-terminal residue" evidence="4">
    <location>
        <position position="1224"/>
    </location>
</feature>
<keyword evidence="2" id="KW-0067">ATP-binding</keyword>
<dbReference type="AlphaFoldDB" id="A0A5J4UYK6"/>
<organism evidence="4 5">
    <name type="scientific">Streblomastix strix</name>
    <dbReference type="NCBI Taxonomy" id="222440"/>
    <lineage>
        <taxon>Eukaryota</taxon>
        <taxon>Metamonada</taxon>
        <taxon>Preaxostyla</taxon>
        <taxon>Oxymonadida</taxon>
        <taxon>Streblomastigidae</taxon>
        <taxon>Streblomastix</taxon>
    </lineage>
</organism>
<dbReference type="EMBL" id="SNRW01011316">
    <property type="protein sequence ID" value="KAA6375324.1"/>
    <property type="molecule type" value="Genomic_DNA"/>
</dbReference>
<dbReference type="InterPro" id="IPR011704">
    <property type="entry name" value="ATPase_dyneun-rel_AAA"/>
</dbReference>
<feature type="domain" description="AAA+ ATPase" evidence="3">
    <location>
        <begin position="1005"/>
        <end position="1224"/>
    </location>
</feature>
<dbReference type="SMART" id="SM00382">
    <property type="entry name" value="AAA"/>
    <property type="match status" value="2"/>
</dbReference>
<dbReference type="SUPFAM" id="SSF52540">
    <property type="entry name" value="P-loop containing nucleoside triphosphate hydrolases"/>
    <property type="match status" value="2"/>
</dbReference>
<evidence type="ECO:0000256" key="1">
    <source>
        <dbReference type="ARBA" id="ARBA00022741"/>
    </source>
</evidence>
<dbReference type="PANTHER" id="PTHR48103:SF2">
    <property type="entry name" value="MIDASIN"/>
    <property type="match status" value="1"/>
</dbReference>
<dbReference type="Gene3D" id="3.40.50.300">
    <property type="entry name" value="P-loop containing nucleotide triphosphate hydrolases"/>
    <property type="match status" value="2"/>
</dbReference>
<dbReference type="GO" id="GO:0030687">
    <property type="term" value="C:preribosome, large subunit precursor"/>
    <property type="evidence" value="ECO:0007669"/>
    <property type="project" value="TreeGrafter"/>
</dbReference>
<dbReference type="InterPro" id="IPR027417">
    <property type="entry name" value="P-loop_NTPase"/>
</dbReference>
<keyword evidence="1" id="KW-0547">Nucleotide-binding</keyword>
<evidence type="ECO:0000256" key="2">
    <source>
        <dbReference type="ARBA" id="ARBA00022840"/>
    </source>
</evidence>
<dbReference type="Proteomes" id="UP000324800">
    <property type="component" value="Unassembled WGS sequence"/>
</dbReference>
<dbReference type="GO" id="GO:0005634">
    <property type="term" value="C:nucleus"/>
    <property type="evidence" value="ECO:0007669"/>
    <property type="project" value="TreeGrafter"/>
</dbReference>
<sequence length="1224" mass="137474">GDTFIHPEVHDKITVACGFLFVATGNDDSERGRVKLPEFVNSLLQRFIIANPGAQNMEKLIENIMKSDYTNINIGLLQPTVILVFIDKMKDILHIKWSLRDVRRFLRRANDFLGYMINDEELSNQIKPITSTDIALSFIFSGHTLDEERKNDMIEQTVKIFGGSYDDVNNFKQGRTHFRKTYSGIYLIRGHIAMKIEKEANFPQPLMDALFWIRWTGTPDDQIPRESVLLVGPTCYKATAMNFLLPKNRNAIHMTREMQVSELIGTTNISTPTRFEDSIQRLQITLRDALVSIGYINKQENGELLVKDIQHKLKKESTNIERGIEVHNREKRHGVLRGVLYLQICLNKMGEKVNLFKNEIKQSSPSSTNTPGIKVTMTFNPSVVTLSAVLGIPLLLLSVHLPPASVLERLNSLLEDPRSLVITEDTQQIFNDESLLREVNQSSSRSAPISAGFSLAATTTETGRMSLSGPILSRFTSIYTEPYRLNIIKQLLPSKMEKQQFLERENDEEWEIEGEDEEDDLKVIAEGITEKNYDLIEAINDIHRGLIELHQKVTITEYIRWCRTAVSLHSFQQFSPQKAAGIAALRTIVDALPDNDRRYKTKEVLSAHIPQQLNYIIVTDAKERPVQQREDVLIYEDSPSNLKQLVSKISGISIPVHQNAQIEVLDSVIWTRSAVDMADAVLTAVASKAITIFEGSPGRGKTAVAKSVLEALGLKCTRINLSPTTTVEDLFGRDMPQADPEGGGFTTRFVPGPLTTSMKLSEKDKNQELPSQAILIDEINLAEPHLLEVIESFMLEMGKEDRFFLPNGKEINHKPIVIVATMNSSALSNARSALSTKLQGASHFLRLIPFNECELDVLAQAILEGKINAREQSETLKKIMKAHKAASEMLERETGTASERDSITLRDIFRLRMIRDTCPNFNTDQLIELVYSTQFNRKTAEQFLKSVGVEQTEGDVMPLIHDRNLVLSNTVQLSISTETVDGPLDLPLSAEQRRVMRLIGAGVMANRPVALFGESGAGKTHVVRTLAQTVGKKLGVIQFNADTDSSSIIGALEIDGNETVKQSLIERAKDITERAIDSRHTLSIELAVAALINQPDISDVEIILRKISENSTQNDNKDNQQEHNQIIYDSKQLITDIAEFQQQSTRNFVFKEGILLRMMRQGGWVLLDGVESAPHEVERLMSLLEEEPTLAIYEGVRPLIFHGRGVVRDNSGENEISQQFKDGE</sequence>
<gene>
    <name evidence="4" type="ORF">EZS28_029149</name>
</gene>
<dbReference type="OrthoDB" id="3045861at2759"/>
<proteinExistence type="predicted"/>
<feature type="non-terminal residue" evidence="4">
    <location>
        <position position="1"/>
    </location>
</feature>